<evidence type="ECO:0000313" key="2">
    <source>
        <dbReference type="EMBL" id="MCZ8379281.1"/>
    </source>
</evidence>
<dbReference type="RefSeq" id="WP_269893982.1">
    <property type="nucleotide sequence ID" value="NZ_JAPZPY010000003.1"/>
</dbReference>
<protein>
    <submittedName>
        <fullName evidence="2">YdcF family protein</fullName>
    </submittedName>
</protein>
<evidence type="ECO:0000313" key="3">
    <source>
        <dbReference type="Proteomes" id="UP001142153"/>
    </source>
</evidence>
<dbReference type="InterPro" id="IPR003848">
    <property type="entry name" value="DUF218"/>
</dbReference>
<gene>
    <name evidence="2" type="ORF">O6P37_10435</name>
</gene>
<accession>A0ABT4PS19</accession>
<reference evidence="2" key="1">
    <citation type="submission" date="2022-12" db="EMBL/GenBank/DDBJ databases">
        <authorList>
            <person name="Deng Y."/>
            <person name="Zhang Y.-Q."/>
        </authorList>
    </citation>
    <scope>NUCLEOTIDE SEQUENCE</scope>
    <source>
        <strain evidence="2">CPCC 205372</strain>
    </source>
</reference>
<dbReference type="EMBL" id="JAPZPY010000003">
    <property type="protein sequence ID" value="MCZ8379281.1"/>
    <property type="molecule type" value="Genomic_DNA"/>
</dbReference>
<organism evidence="2 3">
    <name type="scientific">Mycobacterium hippophais</name>
    <dbReference type="NCBI Taxonomy" id="3016340"/>
    <lineage>
        <taxon>Bacteria</taxon>
        <taxon>Bacillati</taxon>
        <taxon>Actinomycetota</taxon>
        <taxon>Actinomycetes</taxon>
        <taxon>Mycobacteriales</taxon>
        <taxon>Mycobacteriaceae</taxon>
        <taxon>Mycobacterium</taxon>
    </lineage>
</organism>
<dbReference type="Proteomes" id="UP001142153">
    <property type="component" value="Unassembled WGS sequence"/>
</dbReference>
<proteinExistence type="predicted"/>
<keyword evidence="3" id="KW-1185">Reference proteome</keyword>
<name>A0ABT4PS19_9MYCO</name>
<sequence length="187" mass="20672">MAALVGLYSVTGFAVFNRAAEDPLRQVDAIVVLGGEHDGREKYALSLAEGGLADTVVLSNPYPKDDATMSTACRDDRLRIEVICVRPDPPTTRGEAIFTHDLAVQRRWHHVTVVTWRFHIPRARLVFAQCGSPDGTQVTFRAVPRVYDYSPPRWAMTYAYQYAGFAKAYAQGDCDRSAGPDAKTPLP</sequence>
<dbReference type="Pfam" id="PF02698">
    <property type="entry name" value="DUF218"/>
    <property type="match status" value="1"/>
</dbReference>
<comment type="caution">
    <text evidence="2">The sequence shown here is derived from an EMBL/GenBank/DDBJ whole genome shotgun (WGS) entry which is preliminary data.</text>
</comment>
<dbReference type="CDD" id="cd06259">
    <property type="entry name" value="YdcF-like"/>
    <property type="match status" value="1"/>
</dbReference>
<feature type="domain" description="DUF218" evidence="1">
    <location>
        <begin position="28"/>
        <end position="138"/>
    </location>
</feature>
<evidence type="ECO:0000259" key="1">
    <source>
        <dbReference type="Pfam" id="PF02698"/>
    </source>
</evidence>